<dbReference type="InterPro" id="IPR005335">
    <property type="entry name" value="Terminase_ssu"/>
</dbReference>
<dbReference type="PANTHER" id="PTHR41328:SF3">
    <property type="entry name" value="PBSX PHAGE TERMINASE SMALL SUBUNIT"/>
    <property type="match status" value="1"/>
</dbReference>
<dbReference type="Pfam" id="PF10668">
    <property type="entry name" value="Phage_terminase"/>
    <property type="match status" value="1"/>
</dbReference>
<dbReference type="EMBL" id="SXFB01000006">
    <property type="protein sequence ID" value="NFV26552.1"/>
    <property type="molecule type" value="Genomic_DNA"/>
</dbReference>
<evidence type="ECO:0000313" key="5">
    <source>
        <dbReference type="Proteomes" id="UP000486903"/>
    </source>
</evidence>
<dbReference type="Gene3D" id="1.10.10.1400">
    <property type="entry name" value="Terminase, small subunit, N-terminal DNA-binding domain, HTH motif"/>
    <property type="match status" value="1"/>
</dbReference>
<dbReference type="PANTHER" id="PTHR41328">
    <property type="entry name" value="TERMINASE SMALL SUBUNIT-RELATED"/>
    <property type="match status" value="1"/>
</dbReference>
<evidence type="ECO:0000259" key="3">
    <source>
        <dbReference type="Pfam" id="PF10668"/>
    </source>
</evidence>
<dbReference type="InterPro" id="IPR018925">
    <property type="entry name" value="XtmA-like_N"/>
</dbReference>
<dbReference type="Pfam" id="PF03592">
    <property type="entry name" value="Terminase_2"/>
    <property type="match status" value="1"/>
</dbReference>
<dbReference type="InterPro" id="IPR052404">
    <property type="entry name" value="SPP1-like_terminase"/>
</dbReference>
<gene>
    <name evidence="4" type="ORF">FDG31_10290</name>
</gene>
<dbReference type="Proteomes" id="UP000486903">
    <property type="component" value="Unassembled WGS sequence"/>
</dbReference>
<reference evidence="4 5" key="1">
    <citation type="submission" date="2019-04" db="EMBL/GenBank/DDBJ databases">
        <title>Genome sequencing of Clostridium botulinum Groups I-IV and Clostridium butyricum.</title>
        <authorList>
            <person name="Brunt J."/>
            <person name="Van Vliet A.H.M."/>
            <person name="Stringer S.C."/>
            <person name="Carter A.T."/>
            <person name="Peck M.W."/>
        </authorList>
    </citation>
    <scope>NUCLEOTIDE SEQUENCE [LARGE SCALE GENOMIC DNA]</scope>
    <source>
        <strain evidence="4 5">BL81</strain>
    </source>
</reference>
<proteinExistence type="predicted"/>
<comment type="caution">
    <text evidence="4">The sequence shown here is derived from an EMBL/GenBank/DDBJ whole genome shotgun (WGS) entry which is preliminary data.</text>
</comment>
<dbReference type="RefSeq" id="WP_003374749.1">
    <property type="nucleotide sequence ID" value="NZ_JACBBA010000004.1"/>
</dbReference>
<dbReference type="GO" id="GO:0051276">
    <property type="term" value="P:chromosome organization"/>
    <property type="evidence" value="ECO:0007669"/>
    <property type="project" value="InterPro"/>
</dbReference>
<sequence>MARERSPLRNKAKELYINSKGTMKLVDIASQLDIKDSQVRKWKSQDKWDNELGTSKGALPNKKVQSKSNVTNKKVTIKSNKEIIKEPIVDGVKEVMENKDLTDKQRLFCVIYSKCFNATKAYQKAYKCTHESAMVAGPRLLGNVRVKEQIDSLTAIQFNKEALKRSVIQKYIDIAFADIGDYVKFGKKYRAVWTKDKGGGDVPVIDPNTGEQKIKEYNYLDLKESSLVDTTLINEVAEGKDGIKFKLADKMKALEFLTKHCDLLSDEEKIQLDIENKKLQGDKLRADIEKTKVETNRITENDEIEVEDDGFLEALKGRTAQVWNNE</sequence>
<name>A0A6B4JNR0_CLOBO</name>
<evidence type="ECO:0000313" key="4">
    <source>
        <dbReference type="EMBL" id="NFV26552.1"/>
    </source>
</evidence>
<keyword evidence="2" id="KW-0231">Viral genome packaging</keyword>
<dbReference type="AlphaFoldDB" id="A0A6B4JNR0"/>
<protein>
    <submittedName>
        <fullName evidence="4">Phage portal protein</fullName>
    </submittedName>
</protein>
<evidence type="ECO:0000256" key="1">
    <source>
        <dbReference type="ARBA" id="ARBA00022612"/>
    </source>
</evidence>
<organism evidence="4 5">
    <name type="scientific">Clostridium botulinum</name>
    <dbReference type="NCBI Taxonomy" id="1491"/>
    <lineage>
        <taxon>Bacteria</taxon>
        <taxon>Bacillati</taxon>
        <taxon>Bacillota</taxon>
        <taxon>Clostridia</taxon>
        <taxon>Eubacteriales</taxon>
        <taxon>Clostridiaceae</taxon>
        <taxon>Clostridium</taxon>
    </lineage>
</organism>
<keyword evidence="1" id="KW-1188">Viral release from host cell</keyword>
<dbReference type="InterPro" id="IPR038713">
    <property type="entry name" value="Terminase_Gp1_N_sf"/>
</dbReference>
<accession>A0A6B4JNR0</accession>
<feature type="domain" description="PBSX phage terminase small subunit-like N-terminal" evidence="3">
    <location>
        <begin position="1"/>
        <end position="57"/>
    </location>
</feature>
<evidence type="ECO:0000256" key="2">
    <source>
        <dbReference type="ARBA" id="ARBA00023219"/>
    </source>
</evidence>